<evidence type="ECO:0000259" key="1">
    <source>
        <dbReference type="SMART" id="SM00642"/>
    </source>
</evidence>
<dbReference type="KEGG" id="cyj:Cyan7822_4288"/>
<dbReference type="Pfam" id="PF00128">
    <property type="entry name" value="Alpha-amylase"/>
    <property type="match status" value="1"/>
</dbReference>
<dbReference type="OrthoDB" id="9805159at2"/>
<sequence length="929" mass="108396">MRIPTATYRIQFTPDFGFNQARKIANYLSELGISDLYASPIFKARSGSTHGYDVVDANLLNPELGTEEDFNALISDLQDKKMGWVQDIVPNHRAYDSDNKALMDVLENGKDSEYYNFFDIEWEHHYEDFREKVLTPMLGDFYGNCLENGDIQLDYNQSGLSVKCYGSFKIPLRIESYLQFLTYGLGKLNRQLGRSHPDFIKVLGILYLIKNVPSETSGRQRKDQVEFIKGLLWELYNNNPAVQELIDQNIVTFNGEAGKAESFDLLDQLLKEQFFRLSFWKVGAEELNYRRFFTVNELICLRVEDEQVFQKTHSLIKDLVQAGKFTGLRIDHIDGLYDPSQYLSRLRETMGDVYLIVEKILEKEEKLPTHWSIQGTSGYDSLNRYNGVFSQVKNQDRFSEIYEKITRFDGDYEKVLADKKRLIAETNLVGDVDNLAHLLKRIAGQYRYGRDFTLSGLRKAILEVLVQFPVYCTYTNQEGITDIDKAYVKEAIEKAKANLPRLLKELDLIEKFLLLEYDENLSEEEQKKWLHFTMRFQQFSGPLMAKGIEDTLFYVYSRFVALNEVGGFPQTFGITLEEFHQFNREQFAGHPHTMNASSTHDTKRSEDVRARLNVISEIPDEWERQLNEWRQLNKDKKVRQGKRIIPDNNDEYFFYQNLLGAFPFDDSDYPQFVERIKDYMIKAVREAKIHTAWLRPDSVYEEGFIKFIEQVLEPENNHFLEQFRIFKDKIAIYGIFNSLSQTLVKITSPGLPDFYQGTELWDLSLVDPDNRRPVDYEKRLSYLEEIKHRQNDLHSLIDELKENPTDGRLKLFLIFRALAARNQHISIFQQGDYLPLQVKGQYQDHVIAYARQHENQTAITVVPRFITTLIEPYQAPLGEEIWGDTYLEIPSNLQSDWKNIFTDETVTQTDTIPIGKVLNSYPVALLISE</sequence>
<dbReference type="Gene3D" id="3.20.20.80">
    <property type="entry name" value="Glycosidases"/>
    <property type="match status" value="2"/>
</dbReference>
<dbReference type="AlphaFoldDB" id="E0UA13"/>
<protein>
    <submittedName>
        <fullName evidence="2">Malto-oligosyltrehalose synthase</fullName>
    </submittedName>
</protein>
<dbReference type="RefSeq" id="WP_013324268.1">
    <property type="nucleotide sequence ID" value="NC_014501.1"/>
</dbReference>
<dbReference type="eggNOG" id="COG3280">
    <property type="taxonomic scope" value="Bacteria"/>
</dbReference>
<gene>
    <name evidence="2" type="ordered locus">Cyan7822_4288</name>
</gene>
<dbReference type="Gene3D" id="1.10.10.470">
    <property type="entry name" value="Maltooligosyl trehalose synthase, domain 4"/>
    <property type="match status" value="1"/>
</dbReference>
<dbReference type="Gene3D" id="1.10.150.200">
    <property type="entry name" value="Maltooligosyl trehalose synthase, domain 3"/>
    <property type="match status" value="1"/>
</dbReference>
<organism evidence="2 3">
    <name type="scientific">Gloeothece verrucosa (strain PCC 7822)</name>
    <name type="common">Cyanothece sp. (strain PCC 7822)</name>
    <dbReference type="NCBI Taxonomy" id="497965"/>
    <lineage>
        <taxon>Bacteria</taxon>
        <taxon>Bacillati</taxon>
        <taxon>Cyanobacteriota</taxon>
        <taxon>Cyanophyceae</taxon>
        <taxon>Oscillatoriophycideae</taxon>
        <taxon>Chroococcales</taxon>
        <taxon>Aphanothecaceae</taxon>
        <taxon>Gloeothece</taxon>
        <taxon>Gloeothece verrucosa</taxon>
    </lineage>
</organism>
<dbReference type="NCBIfam" id="TIGR02401">
    <property type="entry name" value="trehalose_TreY"/>
    <property type="match status" value="1"/>
</dbReference>
<accession>E0UA13</accession>
<evidence type="ECO:0000313" key="2">
    <source>
        <dbReference type="EMBL" id="ADN16205.1"/>
    </source>
</evidence>
<dbReference type="InterPro" id="IPR012767">
    <property type="entry name" value="Trehalose_TreY"/>
</dbReference>
<keyword evidence="3" id="KW-1185">Reference proteome</keyword>
<dbReference type="InterPro" id="IPR006047">
    <property type="entry name" value="GH13_cat_dom"/>
</dbReference>
<dbReference type="Gene3D" id="3.30.1590.10">
    <property type="entry name" value="Maltooligosyl trehalose synthase, domain 2"/>
    <property type="match status" value="2"/>
</dbReference>
<dbReference type="SMART" id="SM00642">
    <property type="entry name" value="Aamy"/>
    <property type="match status" value="1"/>
</dbReference>
<dbReference type="CAZy" id="GH13">
    <property type="family name" value="Glycoside Hydrolase Family 13"/>
</dbReference>
<dbReference type="GO" id="GO:0030980">
    <property type="term" value="P:alpha-glucan catabolic process"/>
    <property type="evidence" value="ECO:0007669"/>
    <property type="project" value="TreeGrafter"/>
</dbReference>
<dbReference type="STRING" id="497965.Cyan7822_4288"/>
<dbReference type="GO" id="GO:0005992">
    <property type="term" value="P:trehalose biosynthetic process"/>
    <property type="evidence" value="ECO:0007669"/>
    <property type="project" value="TreeGrafter"/>
</dbReference>
<dbReference type="PANTHER" id="PTHR10357:SF216">
    <property type="entry name" value="MALTOOLIGOSYL TREHALOSE SYNTHASE-RELATED"/>
    <property type="match status" value="1"/>
</dbReference>
<reference evidence="3" key="1">
    <citation type="journal article" date="2011" name="MBio">
        <title>Novel metabolic attributes of the genus Cyanothece, comprising a group of unicellular nitrogen-fixing Cyanobacteria.</title>
        <authorList>
            <person name="Bandyopadhyay A."/>
            <person name="Elvitigala T."/>
            <person name="Welsh E."/>
            <person name="Stockel J."/>
            <person name="Liberton M."/>
            <person name="Min H."/>
            <person name="Sherman L.A."/>
            <person name="Pakrasi H.B."/>
        </authorList>
    </citation>
    <scope>NUCLEOTIDE SEQUENCE [LARGE SCALE GENOMIC DNA]</scope>
    <source>
        <strain evidence="3">PCC 7822</strain>
    </source>
</reference>
<dbReference type="InterPro" id="IPR017853">
    <property type="entry name" value="GH"/>
</dbReference>
<proteinExistence type="predicted"/>
<dbReference type="PANTHER" id="PTHR10357">
    <property type="entry name" value="ALPHA-AMYLASE FAMILY MEMBER"/>
    <property type="match status" value="1"/>
</dbReference>
<dbReference type="Proteomes" id="UP000008206">
    <property type="component" value="Chromosome"/>
</dbReference>
<dbReference type="EMBL" id="CP002198">
    <property type="protein sequence ID" value="ADN16205.1"/>
    <property type="molecule type" value="Genomic_DNA"/>
</dbReference>
<dbReference type="GO" id="GO:0047470">
    <property type="term" value="F:(1,4)-alpha-D-glucan 1-alpha-D-glucosylmutase activity"/>
    <property type="evidence" value="ECO:0007669"/>
    <property type="project" value="TreeGrafter"/>
</dbReference>
<evidence type="ECO:0000313" key="3">
    <source>
        <dbReference type="Proteomes" id="UP000008206"/>
    </source>
</evidence>
<dbReference type="InterPro" id="IPR013797">
    <property type="entry name" value="Maltooligo_trehalose_synth_4"/>
</dbReference>
<name>E0UA13_GLOV7</name>
<dbReference type="HOGENOM" id="CLU_005045_1_0_3"/>
<dbReference type="CDD" id="cd11336">
    <property type="entry name" value="AmyAc_MTSase"/>
    <property type="match status" value="1"/>
</dbReference>
<feature type="domain" description="Glycosyl hydrolase family 13 catalytic" evidence="1">
    <location>
        <begin position="11"/>
        <end position="510"/>
    </location>
</feature>
<dbReference type="SUPFAM" id="SSF51445">
    <property type="entry name" value="(Trans)glycosidases"/>
    <property type="match status" value="1"/>
</dbReference>